<evidence type="ECO:0000256" key="3">
    <source>
        <dbReference type="ARBA" id="ARBA00022692"/>
    </source>
</evidence>
<evidence type="ECO:0000313" key="9">
    <source>
        <dbReference type="Proteomes" id="UP000524246"/>
    </source>
</evidence>
<dbReference type="EMBL" id="JAAZON010000092">
    <property type="protein sequence ID" value="NMC61969.1"/>
    <property type="molecule type" value="Genomic_DNA"/>
</dbReference>
<evidence type="ECO:0000313" key="8">
    <source>
        <dbReference type="EMBL" id="NMC61969.1"/>
    </source>
</evidence>
<evidence type="ECO:0000256" key="5">
    <source>
        <dbReference type="ARBA" id="ARBA00023306"/>
    </source>
</evidence>
<sequence length="280" mass="32292">MRRIFLAILIAAMILCFYWIYNPKYVEKYIRLGGKAIYNFWFEKELLIAGDSNLSDKTIKDLLPTEQSIFWWLMNMDIIEGDLKRNPWIIKADVHPCTSSIIGLWGCFVVNIEERKPSFLVTEGDVTWLVGEDGGFFSPLTPRLRELYKDRKLCLLKGFYDDSPSAELFNARFRYVYEAVKIIEKRMHRRISSVELLPSGELEVSFDDNAYSVVFSGGLDGAELLHFELDRLDVLLGQFEGKEDTIKKIDLAFNKLAVVTFKENVPNPQIGNLEPIKEGQ</sequence>
<dbReference type="Proteomes" id="UP000524246">
    <property type="component" value="Unassembled WGS sequence"/>
</dbReference>
<comment type="caution">
    <text evidence="8">The sequence shown here is derived from an EMBL/GenBank/DDBJ whole genome shotgun (WGS) entry which is preliminary data.</text>
</comment>
<evidence type="ECO:0000256" key="1">
    <source>
        <dbReference type="ARBA" id="ARBA00022475"/>
    </source>
</evidence>
<evidence type="ECO:0000256" key="4">
    <source>
        <dbReference type="ARBA" id="ARBA00022989"/>
    </source>
</evidence>
<evidence type="ECO:0000256" key="6">
    <source>
        <dbReference type="SAM" id="Phobius"/>
    </source>
</evidence>
<keyword evidence="3 6" id="KW-0812">Transmembrane</keyword>
<evidence type="ECO:0000259" key="7">
    <source>
        <dbReference type="Pfam" id="PF08478"/>
    </source>
</evidence>
<dbReference type="InterPro" id="IPR013685">
    <property type="entry name" value="POTRA_FtsQ_type"/>
</dbReference>
<proteinExistence type="predicted"/>
<keyword evidence="4 6" id="KW-1133">Transmembrane helix</keyword>
<keyword evidence="5" id="KW-0131">Cell cycle</keyword>
<keyword evidence="6" id="KW-0472">Membrane</keyword>
<protein>
    <submittedName>
        <fullName evidence="8">FtsQ-type POTRA domain-containing protein</fullName>
    </submittedName>
</protein>
<keyword evidence="2" id="KW-0132">Cell division</keyword>
<name>A0A7X9FPR4_9DELT</name>
<feature type="domain" description="POTRA" evidence="7">
    <location>
        <begin position="45"/>
        <end position="95"/>
    </location>
</feature>
<reference evidence="8 9" key="1">
    <citation type="journal article" date="2020" name="Biotechnol. Biofuels">
        <title>New insights from the biogas microbiome by comprehensive genome-resolved metagenomics of nearly 1600 species originating from multiple anaerobic digesters.</title>
        <authorList>
            <person name="Campanaro S."/>
            <person name="Treu L."/>
            <person name="Rodriguez-R L.M."/>
            <person name="Kovalovszki A."/>
            <person name="Ziels R.M."/>
            <person name="Maus I."/>
            <person name="Zhu X."/>
            <person name="Kougias P.G."/>
            <person name="Basile A."/>
            <person name="Luo G."/>
            <person name="Schluter A."/>
            <person name="Konstantinidis K.T."/>
            <person name="Angelidaki I."/>
        </authorList>
    </citation>
    <scope>NUCLEOTIDE SEQUENCE [LARGE SCALE GENOMIC DNA]</scope>
    <source>
        <strain evidence="8">AS27yjCOA_65</strain>
    </source>
</reference>
<keyword evidence="1" id="KW-1003">Cell membrane</keyword>
<organism evidence="8 9">
    <name type="scientific">SAR324 cluster bacterium</name>
    <dbReference type="NCBI Taxonomy" id="2024889"/>
    <lineage>
        <taxon>Bacteria</taxon>
        <taxon>Deltaproteobacteria</taxon>
        <taxon>SAR324 cluster</taxon>
    </lineage>
</organism>
<accession>A0A7X9FPR4</accession>
<dbReference type="AlphaFoldDB" id="A0A7X9FPR4"/>
<gene>
    <name evidence="8" type="ORF">GYA55_02245</name>
</gene>
<feature type="transmembrane region" description="Helical" evidence="6">
    <location>
        <begin position="5"/>
        <end position="21"/>
    </location>
</feature>
<evidence type="ECO:0000256" key="2">
    <source>
        <dbReference type="ARBA" id="ARBA00022618"/>
    </source>
</evidence>
<dbReference type="Pfam" id="PF08478">
    <property type="entry name" value="POTRA_1"/>
    <property type="match status" value="1"/>
</dbReference>